<dbReference type="Gene3D" id="1.20.1250.20">
    <property type="entry name" value="MFS general substrate transporter like domains"/>
    <property type="match status" value="1"/>
</dbReference>
<feature type="transmembrane region" description="Helical" evidence="7">
    <location>
        <begin position="49"/>
        <end position="72"/>
    </location>
</feature>
<keyword evidence="10" id="KW-1185">Reference proteome</keyword>
<dbReference type="PANTHER" id="PTHR42718">
    <property type="entry name" value="MAJOR FACILITATOR SUPERFAMILY MULTIDRUG TRANSPORTER MFSC"/>
    <property type="match status" value="1"/>
</dbReference>
<feature type="transmembrane region" description="Helical" evidence="7">
    <location>
        <begin position="84"/>
        <end position="103"/>
    </location>
</feature>
<evidence type="ECO:0000256" key="5">
    <source>
        <dbReference type="ARBA" id="ARBA00022989"/>
    </source>
</evidence>
<dbReference type="EMBL" id="JAERWK010000003">
    <property type="protein sequence ID" value="MBM9465991.1"/>
    <property type="molecule type" value="Genomic_DNA"/>
</dbReference>
<dbReference type="GO" id="GO:0022857">
    <property type="term" value="F:transmembrane transporter activity"/>
    <property type="evidence" value="ECO:0007669"/>
    <property type="project" value="InterPro"/>
</dbReference>
<feature type="transmembrane region" description="Helical" evidence="7">
    <location>
        <begin position="435"/>
        <end position="456"/>
    </location>
</feature>
<feature type="transmembrane region" description="Helical" evidence="7">
    <location>
        <begin position="172"/>
        <end position="191"/>
    </location>
</feature>
<dbReference type="PRINTS" id="PR01036">
    <property type="entry name" value="TCRTETB"/>
</dbReference>
<keyword evidence="6 7" id="KW-0472">Membrane</keyword>
<feature type="transmembrane region" description="Helical" evidence="7">
    <location>
        <begin position="361"/>
        <end position="382"/>
    </location>
</feature>
<accession>A0A938Y4N7</accession>
<reference evidence="9" key="1">
    <citation type="submission" date="2021-01" db="EMBL/GenBank/DDBJ databases">
        <title>YIM 132084 draft genome.</title>
        <authorList>
            <person name="An D."/>
        </authorList>
    </citation>
    <scope>NUCLEOTIDE SEQUENCE</scope>
    <source>
        <strain evidence="9">YIM 132084</strain>
    </source>
</reference>
<evidence type="ECO:0000256" key="1">
    <source>
        <dbReference type="ARBA" id="ARBA00004651"/>
    </source>
</evidence>
<name>A0A938Y4N7_9ACTN</name>
<evidence type="ECO:0000256" key="3">
    <source>
        <dbReference type="ARBA" id="ARBA00022475"/>
    </source>
</evidence>
<dbReference type="GO" id="GO:0005886">
    <property type="term" value="C:plasma membrane"/>
    <property type="evidence" value="ECO:0007669"/>
    <property type="project" value="UniProtKB-SubCell"/>
</dbReference>
<proteinExistence type="predicted"/>
<evidence type="ECO:0000259" key="8">
    <source>
        <dbReference type="PROSITE" id="PS50850"/>
    </source>
</evidence>
<evidence type="ECO:0000256" key="4">
    <source>
        <dbReference type="ARBA" id="ARBA00022692"/>
    </source>
</evidence>
<feature type="transmembrane region" description="Helical" evidence="7">
    <location>
        <begin position="302"/>
        <end position="321"/>
    </location>
</feature>
<feature type="transmembrane region" description="Helical" evidence="7">
    <location>
        <begin position="234"/>
        <end position="253"/>
    </location>
</feature>
<feature type="transmembrane region" description="Helical" evidence="7">
    <location>
        <begin position="333"/>
        <end position="355"/>
    </location>
</feature>
<organism evidence="9 10">
    <name type="scientific">Nakamurella leprariae</name>
    <dbReference type="NCBI Taxonomy" id="2803911"/>
    <lineage>
        <taxon>Bacteria</taxon>
        <taxon>Bacillati</taxon>
        <taxon>Actinomycetota</taxon>
        <taxon>Actinomycetes</taxon>
        <taxon>Nakamurellales</taxon>
        <taxon>Nakamurellaceae</taxon>
        <taxon>Nakamurella</taxon>
    </lineage>
</organism>
<evidence type="ECO:0000313" key="10">
    <source>
        <dbReference type="Proteomes" id="UP000663792"/>
    </source>
</evidence>
<dbReference type="InterPro" id="IPR036259">
    <property type="entry name" value="MFS_trans_sf"/>
</dbReference>
<evidence type="ECO:0000256" key="7">
    <source>
        <dbReference type="SAM" id="Phobius"/>
    </source>
</evidence>
<feature type="transmembrane region" description="Helical" evidence="7">
    <location>
        <begin position="109"/>
        <end position="130"/>
    </location>
</feature>
<dbReference type="PROSITE" id="PS50850">
    <property type="entry name" value="MFS"/>
    <property type="match status" value="1"/>
</dbReference>
<comment type="subcellular location">
    <subcellularLocation>
        <location evidence="1">Cell membrane</location>
        <topology evidence="1">Multi-pass membrane protein</topology>
    </subcellularLocation>
</comment>
<feature type="transmembrane region" description="Helical" evidence="7">
    <location>
        <begin position="403"/>
        <end position="423"/>
    </location>
</feature>
<dbReference type="InterPro" id="IPR020846">
    <property type="entry name" value="MFS_dom"/>
</dbReference>
<dbReference type="Pfam" id="PF07690">
    <property type="entry name" value="MFS_1"/>
    <property type="match status" value="1"/>
</dbReference>
<keyword evidence="4 7" id="KW-0812">Transmembrane</keyword>
<evidence type="ECO:0000313" key="9">
    <source>
        <dbReference type="EMBL" id="MBM9465991.1"/>
    </source>
</evidence>
<dbReference type="Gene3D" id="1.20.1720.10">
    <property type="entry name" value="Multidrug resistance protein D"/>
    <property type="match status" value="1"/>
</dbReference>
<comment type="caution">
    <text evidence="9">The sequence shown here is derived from an EMBL/GenBank/DDBJ whole genome shotgun (WGS) entry which is preliminary data.</text>
</comment>
<keyword evidence="2" id="KW-0813">Transport</keyword>
<dbReference type="InterPro" id="IPR011701">
    <property type="entry name" value="MFS"/>
</dbReference>
<dbReference type="AlphaFoldDB" id="A0A938Y4N7"/>
<feature type="domain" description="Major facilitator superfamily (MFS) profile" evidence="8">
    <location>
        <begin position="18"/>
        <end position="463"/>
    </location>
</feature>
<dbReference type="Proteomes" id="UP000663792">
    <property type="component" value="Unassembled WGS sequence"/>
</dbReference>
<dbReference type="SUPFAM" id="SSF103473">
    <property type="entry name" value="MFS general substrate transporter"/>
    <property type="match status" value="1"/>
</dbReference>
<protein>
    <submittedName>
        <fullName evidence="9">MFS transporter</fullName>
    </submittedName>
</protein>
<keyword evidence="5 7" id="KW-1133">Transmembrane helix</keyword>
<feature type="transmembrane region" description="Helical" evidence="7">
    <location>
        <begin position="142"/>
        <end position="166"/>
    </location>
</feature>
<dbReference type="PANTHER" id="PTHR42718:SF46">
    <property type="entry name" value="BLR6921 PROTEIN"/>
    <property type="match status" value="1"/>
</dbReference>
<sequence>MAATPAPPAPPQRFSRALALLVAGCLFMELLDATIVTPAIPVIAGDLGVAAVDLNVLITAYSLSVAVLIPLSGYLADRLGARRVFLTAVVVFVLASVGCALAGDLATLTAARVLQGVGGAMMVPVGRLVVLRSTSKTDLVRAIAFLTWPALVAPVVAPAVGGLLAQSVGWEWIFLINVPLGMIALAVGWRVIPGLPAVRGLRLDWLGFVLLAAGVAALVLGLETLGAGSLDNPAAWASLAGAAVLLGAAVRHLRRAAEPLLRLRILRIATFRFTAAGGTVYRAVVQAIPFLLPLLFQLAFGWSPAQAGLMVIAVFVGNIGIKPVTTPLMRRFGIRTVVVGACIGGAVCLVAMAFLPRDTPLWVIALLLVCSGAFRSIGFSGYNTAAFADVAPDELRSANTLNATLQELGTGLGIAIGALALRLGDTIAGSPSSTVAFATAFGVMAVLLVVPTVEALRLPASAARHVTDVR</sequence>
<evidence type="ECO:0000256" key="2">
    <source>
        <dbReference type="ARBA" id="ARBA00022448"/>
    </source>
</evidence>
<evidence type="ECO:0000256" key="6">
    <source>
        <dbReference type="ARBA" id="ARBA00023136"/>
    </source>
</evidence>
<keyword evidence="3" id="KW-1003">Cell membrane</keyword>
<gene>
    <name evidence="9" type="ORF">JL106_01695</name>
</gene>
<feature type="transmembrane region" description="Helical" evidence="7">
    <location>
        <begin position="203"/>
        <end position="222"/>
    </location>
</feature>
<feature type="transmembrane region" description="Helical" evidence="7">
    <location>
        <begin position="273"/>
        <end position="296"/>
    </location>
</feature>